<dbReference type="RefSeq" id="WP_048094241.1">
    <property type="nucleotide sequence ID" value="NZ_CP011267.1"/>
</dbReference>
<dbReference type="GeneID" id="24802738"/>
<accession>A0A0F7DCA3</accession>
<dbReference type="OrthoDB" id="30785at2157"/>
<protein>
    <submittedName>
        <fullName evidence="4">CRS1 / YhbY (CRM) domain</fullName>
    </submittedName>
</protein>
<dbReference type="InterPro" id="IPR001890">
    <property type="entry name" value="RNA-binding_CRM"/>
</dbReference>
<dbReference type="PANTHER" id="PTHR40065">
    <property type="entry name" value="RNA-BINDING PROTEIN YHBY"/>
    <property type="match status" value="1"/>
</dbReference>
<dbReference type="AlphaFoldDB" id="A0A0F7DCA3"/>
<reference evidence="4 5" key="1">
    <citation type="submission" date="2015-04" db="EMBL/GenBank/DDBJ databases">
        <title>The complete genome sequence of the hyperthermophilic, obligate iron-reducing archaeon Geoglobus ahangari strain 234T.</title>
        <authorList>
            <person name="Manzella M.P."/>
            <person name="Holmes D.E."/>
            <person name="Rocheleau J.M."/>
            <person name="Chung A."/>
            <person name="Reguera G."/>
            <person name="Kashefi K."/>
        </authorList>
    </citation>
    <scope>NUCLEOTIDE SEQUENCE [LARGE SCALE GENOMIC DNA]</scope>
    <source>
        <strain evidence="4 5">234</strain>
    </source>
</reference>
<dbReference type="InParanoid" id="A0A0F7DCA3"/>
<dbReference type="InterPro" id="IPR035920">
    <property type="entry name" value="YhbY-like_sf"/>
</dbReference>
<keyword evidence="1 2" id="KW-0694">RNA-binding</keyword>
<keyword evidence="5" id="KW-1185">Reference proteome</keyword>
<dbReference type="KEGG" id="gah:GAH_00150"/>
<dbReference type="Proteomes" id="UP000034723">
    <property type="component" value="Chromosome"/>
</dbReference>
<gene>
    <name evidence="4" type="ORF">GAH_00150</name>
</gene>
<evidence type="ECO:0000259" key="3">
    <source>
        <dbReference type="PROSITE" id="PS51295"/>
    </source>
</evidence>
<dbReference type="STRING" id="113653.GAH_00150"/>
<evidence type="ECO:0000256" key="1">
    <source>
        <dbReference type="ARBA" id="ARBA00022884"/>
    </source>
</evidence>
<dbReference type="EMBL" id="CP011267">
    <property type="protein sequence ID" value="AKG92491.1"/>
    <property type="molecule type" value="Genomic_DNA"/>
</dbReference>
<name>A0A0F7DCA3_9EURY</name>
<evidence type="ECO:0000313" key="5">
    <source>
        <dbReference type="Proteomes" id="UP000034723"/>
    </source>
</evidence>
<evidence type="ECO:0000256" key="2">
    <source>
        <dbReference type="PROSITE-ProRule" id="PRU00626"/>
    </source>
</evidence>
<dbReference type="SUPFAM" id="SSF75471">
    <property type="entry name" value="YhbY-like"/>
    <property type="match status" value="1"/>
</dbReference>
<feature type="domain" description="CRM" evidence="3">
    <location>
        <begin position="1"/>
        <end position="79"/>
    </location>
</feature>
<dbReference type="Gene3D" id="3.30.110.60">
    <property type="entry name" value="YhbY-like"/>
    <property type="match status" value="1"/>
</dbReference>
<proteinExistence type="predicted"/>
<sequence>MSDRVITINVGKKGINDNLIREINTILEKRGMVKVRMLRNFRNITMGGADRKTLAMEIAEKVNGELVDFRGFVLTFKRC</sequence>
<dbReference type="GO" id="GO:0003723">
    <property type="term" value="F:RNA binding"/>
    <property type="evidence" value="ECO:0007669"/>
    <property type="project" value="UniProtKB-UniRule"/>
</dbReference>
<organism evidence="4 5">
    <name type="scientific">Geoglobus ahangari</name>
    <dbReference type="NCBI Taxonomy" id="113653"/>
    <lineage>
        <taxon>Archaea</taxon>
        <taxon>Methanobacteriati</taxon>
        <taxon>Methanobacteriota</taxon>
        <taxon>Archaeoglobi</taxon>
        <taxon>Archaeoglobales</taxon>
        <taxon>Archaeoglobaceae</taxon>
        <taxon>Geoglobus</taxon>
    </lineage>
</organism>
<dbReference type="InterPro" id="IPR051925">
    <property type="entry name" value="RNA-binding_domain"/>
</dbReference>
<dbReference type="Pfam" id="PF01985">
    <property type="entry name" value="CRS1_YhbY"/>
    <property type="match status" value="1"/>
</dbReference>
<dbReference type="PROSITE" id="PS51295">
    <property type="entry name" value="CRM"/>
    <property type="match status" value="1"/>
</dbReference>
<dbReference type="PANTHER" id="PTHR40065:SF3">
    <property type="entry name" value="RNA-BINDING PROTEIN YHBY"/>
    <property type="match status" value="1"/>
</dbReference>
<dbReference type="SMART" id="SM01103">
    <property type="entry name" value="CRS1_YhbY"/>
    <property type="match status" value="1"/>
</dbReference>
<dbReference type="HOGENOM" id="CLU_095994_3_0_2"/>
<dbReference type="PATRIC" id="fig|113653.22.peg.148"/>
<evidence type="ECO:0000313" key="4">
    <source>
        <dbReference type="EMBL" id="AKG92491.1"/>
    </source>
</evidence>